<feature type="region of interest" description="Disordered" evidence="6">
    <location>
        <begin position="457"/>
        <end position="480"/>
    </location>
</feature>
<evidence type="ECO:0000313" key="8">
    <source>
        <dbReference type="EMBL" id="SGZ57762.1"/>
    </source>
</evidence>
<evidence type="ECO:0000259" key="7">
    <source>
        <dbReference type="Pfam" id="PF11765"/>
    </source>
</evidence>
<comment type="subcellular location">
    <subcellularLocation>
        <location evidence="1">Secreted</location>
        <location evidence="1">Cell wall</location>
    </subcellularLocation>
</comment>
<evidence type="ECO:0000256" key="1">
    <source>
        <dbReference type="ARBA" id="ARBA00004191"/>
    </source>
</evidence>
<dbReference type="GO" id="GO:0009277">
    <property type="term" value="C:fungal-type cell wall"/>
    <property type="evidence" value="ECO:0007669"/>
    <property type="project" value="UniProtKB-ARBA"/>
</dbReference>
<dbReference type="InterPro" id="IPR021031">
    <property type="entry name" value="Hyphal-reg_cell_wall_N"/>
</dbReference>
<gene>
    <name evidence="8" type="ORF">SAMEA4029009_CIC11G00000001424</name>
</gene>
<proteinExistence type="predicted"/>
<keyword evidence="5" id="KW-0325">Glycoprotein</keyword>
<evidence type="ECO:0000256" key="5">
    <source>
        <dbReference type="ARBA" id="ARBA00023180"/>
    </source>
</evidence>
<evidence type="ECO:0000256" key="2">
    <source>
        <dbReference type="ARBA" id="ARBA00022512"/>
    </source>
</evidence>
<keyword evidence="2" id="KW-0134">Cell wall</keyword>
<name>A0A1L0C4N5_9ASCO</name>
<feature type="domain" description="Hyphally-regulated cell wall protein N-terminal" evidence="7">
    <location>
        <begin position="165"/>
        <end position="391"/>
    </location>
</feature>
<keyword evidence="4" id="KW-0732">Signal</keyword>
<keyword evidence="3" id="KW-0964">Secreted</keyword>
<organism evidence="8 9">
    <name type="scientific">Sungouiella intermedia</name>
    <dbReference type="NCBI Taxonomy" id="45354"/>
    <lineage>
        <taxon>Eukaryota</taxon>
        <taxon>Fungi</taxon>
        <taxon>Dikarya</taxon>
        <taxon>Ascomycota</taxon>
        <taxon>Saccharomycotina</taxon>
        <taxon>Pichiomycetes</taxon>
        <taxon>Metschnikowiaceae</taxon>
        <taxon>Sungouiella</taxon>
    </lineage>
</organism>
<dbReference type="Pfam" id="PF11765">
    <property type="entry name" value="Hyphal_reg_CWP"/>
    <property type="match status" value="1"/>
</dbReference>
<reference evidence="8 9" key="1">
    <citation type="submission" date="2016-10" db="EMBL/GenBank/DDBJ databases">
        <authorList>
            <person name="de Groot N.N."/>
        </authorList>
    </citation>
    <scope>NUCLEOTIDE SEQUENCE [LARGE SCALE GENOMIC DNA]</scope>
    <source>
        <strain evidence="8 9">PYCC 4715</strain>
    </source>
</reference>
<evidence type="ECO:0000256" key="4">
    <source>
        <dbReference type="ARBA" id="ARBA00022729"/>
    </source>
</evidence>
<protein>
    <submittedName>
        <fullName evidence="8">CIC11C00000001424</fullName>
    </submittedName>
</protein>
<dbReference type="AlphaFoldDB" id="A0A1L0C4N5"/>
<sequence length="781" mass="82131">MPIAFSCYIVTTISTATTITAGTLLQSSTDSYLIETGGVLEFTNAADVRFQRGFNVYGDVILHSQQQTLLAIYNSTFEDGSSLKYDATGTGMVSFFSAGGMNNHGDVLVTSQDAFIYATISGIGDIITNTGSIVIHSFGAVNGYFSANINNTGIFTVMGEKSASFGIHGPITNTGTMTFYGNSTSDSIYWGSTFTNSGIFLWQYNEYASGSSHALEHAQPVTNTGIINVFGSAGTSPLIYYSPLQNDGSICLRHTGYSSTSSLTGAGCFLAYDSSALTFNYASGIPETQNIVIDSTSHIYISSMSSSGAVYPLYGVSNGMTFLTYTGYLPISVSYDDTQGYLTISASSSLFVVYDIGYGYSLDGFSVTDNEVTYLGSDPESRGIPTFCVCSSRISAWERSESSSVSSLSLVAISSSLEESSSTVVTSSLEEHSSSTAVIFSSLELSSSLNLPTLGESSSSAPVADHSSSDSDTSSISTSSFEASHSESATHISLPSSTVEFSQGSSIYLSETSDHSTIITGTSSEVISSFSESFSTFVPTSSAGYWNNTLKSITSLSSSIIEYESSSHDIIICRRGEEGCILASYTNTEADSSTSTSLAGTLYTDKEATNSNHLAIATICPECTWYSSTWTTTITAGVTKTVCGEVVVTSDTQGSLITSLFPSNQNEKTVIFSTTDRSGLTITVCGIEKLTTNTSGDVQITTLSISKLTEGSGIKAWSETLTSMKSRNVLISTIGSPAQRTTYTTSSETVPAASQSVIPGDASSVGAASSHLLGLIAFILF</sequence>
<dbReference type="EMBL" id="LT635768">
    <property type="protein sequence ID" value="SGZ57762.1"/>
    <property type="molecule type" value="Genomic_DNA"/>
</dbReference>
<evidence type="ECO:0000256" key="6">
    <source>
        <dbReference type="SAM" id="MobiDB-lite"/>
    </source>
</evidence>
<dbReference type="Proteomes" id="UP000182259">
    <property type="component" value="Chromosome V"/>
</dbReference>
<accession>A0A1L0C4N5</accession>
<evidence type="ECO:0000313" key="9">
    <source>
        <dbReference type="Proteomes" id="UP000182259"/>
    </source>
</evidence>
<evidence type="ECO:0000256" key="3">
    <source>
        <dbReference type="ARBA" id="ARBA00022525"/>
    </source>
</evidence>